<evidence type="ECO:0000256" key="6">
    <source>
        <dbReference type="ARBA" id="ARBA00022676"/>
    </source>
</evidence>
<keyword evidence="6" id="KW-0328">Glycosyltransferase</keyword>
<dbReference type="SUPFAM" id="SSF53271">
    <property type="entry name" value="PRTase-like"/>
    <property type="match status" value="1"/>
</dbReference>
<dbReference type="InterPro" id="IPR000836">
    <property type="entry name" value="PRTase_dom"/>
</dbReference>
<dbReference type="FunFam" id="3.40.50.2020:FF:000008">
    <property type="entry name" value="Orotate phosphoribosyltransferase"/>
    <property type="match status" value="1"/>
</dbReference>
<evidence type="ECO:0000313" key="11">
    <source>
        <dbReference type="Proteomes" id="UP000789759"/>
    </source>
</evidence>
<dbReference type="GO" id="GO:0006207">
    <property type="term" value="P:'de novo' pyrimidine nucleobase biosynthetic process"/>
    <property type="evidence" value="ECO:0007669"/>
    <property type="project" value="TreeGrafter"/>
</dbReference>
<feature type="domain" description="Phosphoribosyltransferase" evidence="9">
    <location>
        <begin position="51"/>
        <end position="163"/>
    </location>
</feature>
<dbReference type="GO" id="GO:0004588">
    <property type="term" value="F:orotate phosphoribosyltransferase activity"/>
    <property type="evidence" value="ECO:0007669"/>
    <property type="project" value="UniProtKB-EC"/>
</dbReference>
<dbReference type="EMBL" id="CAJVQA010011207">
    <property type="protein sequence ID" value="CAG8704956.1"/>
    <property type="molecule type" value="Genomic_DNA"/>
</dbReference>
<dbReference type="EC" id="2.4.2.10" evidence="5"/>
<dbReference type="Pfam" id="PF00156">
    <property type="entry name" value="Pribosyltran"/>
    <property type="match status" value="1"/>
</dbReference>
<proteinExistence type="inferred from homology"/>
<organism evidence="10 11">
    <name type="scientific">Cetraspora pellucida</name>
    <dbReference type="NCBI Taxonomy" id="1433469"/>
    <lineage>
        <taxon>Eukaryota</taxon>
        <taxon>Fungi</taxon>
        <taxon>Fungi incertae sedis</taxon>
        <taxon>Mucoromycota</taxon>
        <taxon>Glomeromycotina</taxon>
        <taxon>Glomeromycetes</taxon>
        <taxon>Diversisporales</taxon>
        <taxon>Gigasporaceae</taxon>
        <taxon>Cetraspora</taxon>
    </lineage>
</organism>
<dbReference type="GO" id="GO:0005737">
    <property type="term" value="C:cytoplasm"/>
    <property type="evidence" value="ECO:0007669"/>
    <property type="project" value="TreeGrafter"/>
</dbReference>
<dbReference type="PANTHER" id="PTHR46683:SF1">
    <property type="entry name" value="OROTATE PHOSPHORIBOSYLTRANSFERASE 1-RELATED"/>
    <property type="match status" value="1"/>
</dbReference>
<dbReference type="GO" id="GO:0006221">
    <property type="term" value="P:pyrimidine nucleotide biosynthetic process"/>
    <property type="evidence" value="ECO:0007669"/>
    <property type="project" value="UniProtKB-KW"/>
</dbReference>
<reference evidence="10" key="1">
    <citation type="submission" date="2021-06" db="EMBL/GenBank/DDBJ databases">
        <authorList>
            <person name="Kallberg Y."/>
            <person name="Tangrot J."/>
            <person name="Rosling A."/>
        </authorList>
    </citation>
    <scope>NUCLEOTIDE SEQUENCE</scope>
    <source>
        <strain evidence="10">FL966</strain>
    </source>
</reference>
<comment type="pathway">
    <text evidence="2">Pyrimidine metabolism; UMP biosynthesis via de novo pathway; UMP from orotate: step 1/2.</text>
</comment>
<dbReference type="AlphaFoldDB" id="A0A9N9N5V6"/>
<evidence type="ECO:0000256" key="2">
    <source>
        <dbReference type="ARBA" id="ARBA00004889"/>
    </source>
</evidence>
<evidence type="ECO:0000256" key="7">
    <source>
        <dbReference type="ARBA" id="ARBA00022679"/>
    </source>
</evidence>
<name>A0A9N9N5V6_9GLOM</name>
<dbReference type="Gene3D" id="3.40.50.2020">
    <property type="match status" value="1"/>
</dbReference>
<evidence type="ECO:0000256" key="3">
    <source>
        <dbReference type="ARBA" id="ARBA00006340"/>
    </source>
</evidence>
<evidence type="ECO:0000256" key="1">
    <source>
        <dbReference type="ARBA" id="ARBA00003769"/>
    </source>
</evidence>
<evidence type="ECO:0000313" key="10">
    <source>
        <dbReference type="EMBL" id="CAG8704956.1"/>
    </source>
</evidence>
<evidence type="ECO:0000256" key="4">
    <source>
        <dbReference type="ARBA" id="ARBA00011738"/>
    </source>
</evidence>
<keyword evidence="7" id="KW-0808">Transferase</keyword>
<keyword evidence="8" id="KW-0665">Pyrimidine biosynthesis</keyword>
<gene>
    <name evidence="10" type="ORF">CPELLU_LOCUS12020</name>
</gene>
<dbReference type="NCBIfam" id="TIGR00336">
    <property type="entry name" value="pyrE"/>
    <property type="match status" value="1"/>
</dbReference>
<dbReference type="InterPro" id="IPR023031">
    <property type="entry name" value="OPRT"/>
</dbReference>
<dbReference type="Proteomes" id="UP000789759">
    <property type="component" value="Unassembled WGS sequence"/>
</dbReference>
<evidence type="ECO:0000256" key="8">
    <source>
        <dbReference type="ARBA" id="ARBA00022975"/>
    </source>
</evidence>
<comment type="function">
    <text evidence="1">Catalyzes the transfer of a ribosyl phosphate group from 5-phosphoribose 1-diphosphate to orotate, leading to the formation of orotidine monophosphate (OMP).</text>
</comment>
<comment type="subunit">
    <text evidence="4">Homodimer.</text>
</comment>
<comment type="caution">
    <text evidence="10">The sequence shown here is derived from an EMBL/GenBank/DDBJ whole genome shotgun (WGS) entry which is preliminary data.</text>
</comment>
<keyword evidence="11" id="KW-1185">Reference proteome</keyword>
<dbReference type="CDD" id="cd06223">
    <property type="entry name" value="PRTases_typeI"/>
    <property type="match status" value="1"/>
</dbReference>
<dbReference type="OrthoDB" id="5553476at2759"/>
<dbReference type="InterPro" id="IPR029057">
    <property type="entry name" value="PRTase-like"/>
</dbReference>
<protein>
    <recommendedName>
        <fullName evidence="5">orotate phosphoribosyltransferase</fullName>
        <ecNumber evidence="5">2.4.2.10</ecNumber>
    </recommendedName>
</protein>
<evidence type="ECO:0000259" key="9">
    <source>
        <dbReference type="Pfam" id="PF00156"/>
    </source>
</evidence>
<comment type="similarity">
    <text evidence="3">Belongs to the purine/pyrimidine phosphoribosyltransferase family. PyrE subfamily.</text>
</comment>
<dbReference type="PANTHER" id="PTHR46683">
    <property type="entry name" value="OROTATE PHOSPHORIBOSYLTRANSFERASE 1-RELATED"/>
    <property type="match status" value="1"/>
</dbReference>
<dbReference type="InterPro" id="IPR004467">
    <property type="entry name" value="Or_phspho_trans_dom"/>
</dbReference>
<evidence type="ECO:0000256" key="5">
    <source>
        <dbReference type="ARBA" id="ARBA00011971"/>
    </source>
</evidence>
<accession>A0A9N9N5V6</accession>
<dbReference type="GO" id="GO:0046132">
    <property type="term" value="P:pyrimidine ribonucleoside biosynthetic process"/>
    <property type="evidence" value="ECO:0007669"/>
    <property type="project" value="TreeGrafter"/>
</dbReference>
<sequence>MSLKSYQRNFLEFAISQEILSFGSFTLKSGRKSPYFFNVGKFNKGSTLSAIGKFYAATLQDEKKLDFDVVFGPAYKGIPLASSTVIALSEQYNKDVPYSFNRKEIKDHGEGGNIVGAPLKGNILILDDVITAGTAIRECLAIIKENDATPVGIIVAVDRQERGTSEVSAVQQIEQDYGIPVMSIVNLELIIEYLKEQGGYDEHLSNMKEYRDMYCIKK</sequence>
<dbReference type="HAMAP" id="MF_01208">
    <property type="entry name" value="PyrE"/>
    <property type="match status" value="1"/>
</dbReference>